<protein>
    <recommendedName>
        <fullName evidence="7">Inhibitor I9 domain-containing protein</fullName>
    </recommendedName>
</protein>
<organism evidence="8 9">
    <name type="scientific">Linum trigynum</name>
    <dbReference type="NCBI Taxonomy" id="586398"/>
    <lineage>
        <taxon>Eukaryota</taxon>
        <taxon>Viridiplantae</taxon>
        <taxon>Streptophyta</taxon>
        <taxon>Embryophyta</taxon>
        <taxon>Tracheophyta</taxon>
        <taxon>Spermatophyta</taxon>
        <taxon>Magnoliopsida</taxon>
        <taxon>eudicotyledons</taxon>
        <taxon>Gunneridae</taxon>
        <taxon>Pentapetalae</taxon>
        <taxon>rosids</taxon>
        <taxon>fabids</taxon>
        <taxon>Malpighiales</taxon>
        <taxon>Linaceae</taxon>
        <taxon>Linum</taxon>
    </lineage>
</organism>
<keyword evidence="2" id="KW-0645">Protease</keyword>
<sequence>MTTTRMPPLAFLCLASVLCLLSSPSLASAAKRHYVVYLGGHTHGGSSATEADLPAVTSSHHDILATHLGDLERARDAIRYSFTRHINGFTAVLDEEGAAQIAKPPGVVSVER</sequence>
<evidence type="ECO:0000256" key="3">
    <source>
        <dbReference type="ARBA" id="ARBA00022729"/>
    </source>
</evidence>
<evidence type="ECO:0000256" key="2">
    <source>
        <dbReference type="ARBA" id="ARBA00022670"/>
    </source>
</evidence>
<gene>
    <name evidence="8" type="ORF">LTRI10_LOCUS22255</name>
</gene>
<dbReference type="AlphaFoldDB" id="A0AAV2E4R9"/>
<comment type="similarity">
    <text evidence="1">Belongs to the peptidase S8 family.</text>
</comment>
<evidence type="ECO:0000313" key="8">
    <source>
        <dbReference type="EMBL" id="CAL1380837.1"/>
    </source>
</evidence>
<evidence type="ECO:0000256" key="1">
    <source>
        <dbReference type="ARBA" id="ARBA00011073"/>
    </source>
</evidence>
<reference evidence="8 9" key="1">
    <citation type="submission" date="2024-04" db="EMBL/GenBank/DDBJ databases">
        <authorList>
            <person name="Fracassetti M."/>
        </authorList>
    </citation>
    <scope>NUCLEOTIDE SEQUENCE [LARGE SCALE GENOMIC DNA]</scope>
</reference>
<dbReference type="FunFam" id="3.30.70.80:FF:000002">
    <property type="entry name" value="Subtilisin-like protease SBT5.3"/>
    <property type="match status" value="1"/>
</dbReference>
<dbReference type="Pfam" id="PF05922">
    <property type="entry name" value="Inhibitor_I9"/>
    <property type="match status" value="1"/>
</dbReference>
<dbReference type="GO" id="GO:0006508">
    <property type="term" value="P:proteolysis"/>
    <property type="evidence" value="ECO:0007669"/>
    <property type="project" value="UniProtKB-KW"/>
</dbReference>
<dbReference type="Gene3D" id="3.30.70.80">
    <property type="entry name" value="Peptidase S8 propeptide/proteinase inhibitor I9"/>
    <property type="match status" value="1"/>
</dbReference>
<evidence type="ECO:0000256" key="4">
    <source>
        <dbReference type="ARBA" id="ARBA00022801"/>
    </source>
</evidence>
<evidence type="ECO:0000256" key="6">
    <source>
        <dbReference type="SAM" id="SignalP"/>
    </source>
</evidence>
<dbReference type="Proteomes" id="UP001497516">
    <property type="component" value="Chromosome 4"/>
</dbReference>
<feature type="domain" description="Inhibitor I9" evidence="7">
    <location>
        <begin position="34"/>
        <end position="112"/>
    </location>
</feature>
<dbReference type="InterPro" id="IPR037045">
    <property type="entry name" value="S8pro/Inhibitor_I9_sf"/>
</dbReference>
<evidence type="ECO:0000313" key="9">
    <source>
        <dbReference type="Proteomes" id="UP001497516"/>
    </source>
</evidence>
<proteinExistence type="inferred from homology"/>
<dbReference type="InterPro" id="IPR010259">
    <property type="entry name" value="S8pro/Inhibitor_I9"/>
</dbReference>
<keyword evidence="3 6" id="KW-0732">Signal</keyword>
<dbReference type="EMBL" id="OZ034817">
    <property type="protein sequence ID" value="CAL1380837.1"/>
    <property type="molecule type" value="Genomic_DNA"/>
</dbReference>
<evidence type="ECO:0000256" key="5">
    <source>
        <dbReference type="ARBA" id="ARBA00022825"/>
    </source>
</evidence>
<keyword evidence="4" id="KW-0378">Hydrolase</keyword>
<accession>A0AAV2E4R9</accession>
<name>A0AAV2E4R9_9ROSI</name>
<evidence type="ECO:0000259" key="7">
    <source>
        <dbReference type="Pfam" id="PF05922"/>
    </source>
</evidence>
<dbReference type="GO" id="GO:0008236">
    <property type="term" value="F:serine-type peptidase activity"/>
    <property type="evidence" value="ECO:0007669"/>
    <property type="project" value="UniProtKB-KW"/>
</dbReference>
<keyword evidence="5" id="KW-0720">Serine protease</keyword>
<feature type="signal peptide" evidence="6">
    <location>
        <begin position="1"/>
        <end position="29"/>
    </location>
</feature>
<feature type="chain" id="PRO_5043943019" description="Inhibitor I9 domain-containing protein" evidence="6">
    <location>
        <begin position="30"/>
        <end position="112"/>
    </location>
</feature>
<keyword evidence="9" id="KW-1185">Reference proteome</keyword>